<evidence type="ECO:0000259" key="2">
    <source>
        <dbReference type="SMART" id="SM00642"/>
    </source>
</evidence>
<feature type="binding site" evidence="4 5">
    <location>
        <position position="216"/>
    </location>
    <ligand>
        <name>Ca(2+)</name>
        <dbReference type="ChEBI" id="CHEBI:29108"/>
        <label>1</label>
    </ligand>
</feature>
<dbReference type="InterPro" id="IPR006047">
    <property type="entry name" value="GH13_cat_dom"/>
</dbReference>
<dbReference type="InterPro" id="IPR013780">
    <property type="entry name" value="Glyco_hydro_b"/>
</dbReference>
<organism evidence="3">
    <name type="scientific">Paenibacillus barengoltzii</name>
    <dbReference type="NCBI Taxonomy" id="343517"/>
    <lineage>
        <taxon>Bacteria</taxon>
        <taxon>Bacillati</taxon>
        <taxon>Bacillota</taxon>
        <taxon>Bacilli</taxon>
        <taxon>Bacillales</taxon>
        <taxon>Paenibacillaceae</taxon>
        <taxon>Paenibacillus</taxon>
    </lineage>
</organism>
<dbReference type="SMART" id="SM00642">
    <property type="entry name" value="Aamy"/>
    <property type="match status" value="1"/>
</dbReference>
<evidence type="ECO:0000256" key="1">
    <source>
        <dbReference type="ARBA" id="ARBA00008061"/>
    </source>
</evidence>
<dbReference type="InterPro" id="IPR013783">
    <property type="entry name" value="Ig-like_fold"/>
</dbReference>
<reference evidence="8" key="4">
    <citation type="submission" date="2019-02" db="PDB data bank">
        <title>Crystal structure of mutant D470A of Pullulanase from Paenibacillus barengoltzii complexed with maltotetraose.</title>
        <authorList>
            <person name="Wu S.W."/>
            <person name="Yang S.Q."/>
            <person name="Qin Z."/>
            <person name="You X."/>
            <person name="Huang P."/>
            <person name="Jiang Z.Q."/>
        </authorList>
    </citation>
    <scope>X-RAY CRYSTALLOGRAPHY (2.32 ANGSTROMS) IN COMPLEX WITH CA(2+)</scope>
</reference>
<dbReference type="PDB" id="6JFX">
    <property type="method" value="X-ray"/>
    <property type="resolution" value="1.98 A"/>
    <property type="chains" value="A=1-675"/>
</dbReference>
<proteinExistence type="evidence at protein level"/>
<evidence type="ECO:0007829" key="4">
    <source>
        <dbReference type="PDB" id="6JEQ"/>
    </source>
</evidence>
<dbReference type="Gene3D" id="2.60.40.1180">
    <property type="entry name" value="Golgi alpha-mannosidase II"/>
    <property type="match status" value="1"/>
</dbReference>
<dbReference type="PDB" id="6JHF">
    <property type="method" value="X-ray"/>
    <property type="resolution" value="1.71 A"/>
    <property type="chains" value="A=1-675"/>
</dbReference>
<dbReference type="Pfam" id="PF02922">
    <property type="entry name" value="CBM_48"/>
    <property type="match status" value="1"/>
</dbReference>
<dbReference type="SUPFAM" id="SSF51445">
    <property type="entry name" value="(Trans)glycosidases"/>
    <property type="match status" value="1"/>
</dbReference>
<dbReference type="InterPro" id="IPR011840">
    <property type="entry name" value="PulA_typeI"/>
</dbReference>
<dbReference type="PDBsum" id="6JHH"/>
<keyword evidence="4 5" id="KW-0002">3D-structure</keyword>
<dbReference type="CDD" id="cd11341">
    <property type="entry name" value="AmyAc_Pullulanase_LD-like"/>
    <property type="match status" value="1"/>
</dbReference>
<dbReference type="EC" id="3.2.1.41" evidence="3"/>
<dbReference type="PDB" id="6JFJ">
    <property type="method" value="X-ray"/>
    <property type="resolution" value="1.93 A"/>
    <property type="chains" value="A=1-675"/>
</dbReference>
<dbReference type="InterPro" id="IPR049117">
    <property type="entry name" value="pulA_all-beta"/>
</dbReference>
<feature type="binding site" evidence="4 5">
    <location>
        <position position="217"/>
    </location>
    <ligand>
        <name>Ca(2+)</name>
        <dbReference type="ChEBI" id="CHEBI:29108"/>
        <label>1</label>
    </ligand>
</feature>
<feature type="binding site" evidence="7">
    <location>
        <position position="479"/>
    </location>
    <ligand>
        <name>Ca(2+)</name>
        <dbReference type="ChEBI" id="CHEBI:29108"/>
        <label>2</label>
    </ligand>
</feature>
<accession>A0A0C5GWS2</accession>
<dbReference type="AlphaFoldDB" id="A0A0C5GWS2"/>
<reference evidence="6" key="2">
    <citation type="submission" date="2019-02" db="PDB data bank">
        <title>Crystal structure of apo Pullulanase from Paenibacillus barengoltzii in space group P212121.</title>
        <authorList>
            <person name="Wu S.W."/>
            <person name="Yang S.Q."/>
            <person name="Qin Z."/>
            <person name="You X."/>
            <person name="Huang P."/>
            <person name="Jiang Z.Q."/>
        </authorList>
    </citation>
    <scope>X-RAY CRYSTALLOGRAPHY (1.89 ANGSTROMS) IN COMPLEX WITH CA(2+)</scope>
</reference>
<evidence type="ECO:0000313" key="3">
    <source>
        <dbReference type="EMBL" id="AJP16551.1"/>
    </source>
</evidence>
<dbReference type="GO" id="GO:0051060">
    <property type="term" value="F:pullulanase activity"/>
    <property type="evidence" value="ECO:0007669"/>
    <property type="project" value="UniProtKB-EC"/>
</dbReference>
<keyword evidence="3" id="KW-0378">Hydrolase</keyword>
<dbReference type="InterPro" id="IPR017853">
    <property type="entry name" value="GH"/>
</dbReference>
<dbReference type="PDB" id="6JHG">
    <property type="method" value="X-ray"/>
    <property type="resolution" value="1.89 A"/>
    <property type="chains" value="A=1-675"/>
</dbReference>
<dbReference type="Pfam" id="PF00128">
    <property type="entry name" value="Alpha-amylase"/>
    <property type="match status" value="1"/>
</dbReference>
<dbReference type="PDBsum" id="6JEQ"/>
<comment type="similarity">
    <text evidence="1">Belongs to the glycosyl hydrolase 13 family.</text>
</comment>
<dbReference type="Gene3D" id="2.60.40.10">
    <property type="entry name" value="Immunoglobulins"/>
    <property type="match status" value="1"/>
</dbReference>
<feature type="binding site" evidence="4 5">
    <location>
        <position position="224"/>
    </location>
    <ligand>
        <name>Ca(2+)</name>
        <dbReference type="ChEBI" id="CHEBI:29108"/>
        <label>1</label>
    </ligand>
</feature>
<reference evidence="7" key="3">
    <citation type="submission" date="2019-02" db="PDB data bank">
        <title>Crystal structure of mutant D350A of Pullulanase from Paenibacillus barengoltzii complexed with maltotriose.</title>
        <authorList>
            <person name="Wu S.W."/>
            <person name="Yang S.Q."/>
            <person name="Qin Z."/>
            <person name="You X."/>
            <person name="Huang P."/>
            <person name="Jiang Z.Q."/>
        </authorList>
    </citation>
    <scope>X-RAY CRYSTALLOGRAPHY (2.02 ANGSTROMS) IN COMPLEX WITH CA(2+)</scope>
</reference>
<feature type="binding site" evidence="4 5">
    <location>
        <position position="245"/>
    </location>
    <ligand>
        <name>Ca(2+)</name>
        <dbReference type="ChEBI" id="CHEBI:29108"/>
        <label>1</label>
    </ligand>
</feature>
<dbReference type="InterPro" id="IPR004193">
    <property type="entry name" value="Glyco_hydro_13_N"/>
</dbReference>
<dbReference type="PDBsum" id="6JHI"/>
<keyword evidence="4 5" id="KW-0106">Calcium</keyword>
<dbReference type="PDB" id="6JHH">
    <property type="method" value="X-ray"/>
    <property type="resolution" value="2.02 A"/>
    <property type="chains" value="A=1-675"/>
</dbReference>
<dbReference type="PDB" id="6JHI">
    <property type="method" value="X-ray"/>
    <property type="resolution" value="2.32 A"/>
    <property type="chains" value="A=1-675"/>
</dbReference>
<dbReference type="SMR" id="A0A0C5GWS2"/>
<dbReference type="CDD" id="cd02860">
    <property type="entry name" value="E_set_Pullulanase"/>
    <property type="match status" value="1"/>
</dbReference>
<keyword evidence="4 5" id="KW-0479">Metal-binding</keyword>
<name>A0A0C5GWS2_9BACL</name>
<evidence type="ECO:0007829" key="6">
    <source>
        <dbReference type="PDB" id="6JHG"/>
    </source>
</evidence>
<feature type="domain" description="Glycosyl hydrolase family 13 catalytic" evidence="2">
    <location>
        <begin position="167"/>
        <end position="558"/>
    </location>
</feature>
<dbReference type="SUPFAM" id="SSF81296">
    <property type="entry name" value="E set domains"/>
    <property type="match status" value="1"/>
</dbReference>
<dbReference type="GO" id="GO:0046872">
    <property type="term" value="F:metal ion binding"/>
    <property type="evidence" value="ECO:0007669"/>
    <property type="project" value="UniProtKB-KW"/>
</dbReference>
<dbReference type="Pfam" id="PF21653">
    <property type="entry name" value="pulA_all-beta"/>
    <property type="match status" value="1"/>
</dbReference>
<reference evidence="3" key="1">
    <citation type="submission" date="2015-01" db="EMBL/GenBank/DDBJ databases">
        <authorList>
            <person name="Jiang Z."/>
            <person name="Yan Q."/>
            <person name="Yang S."/>
            <person name="Liu J."/>
            <person name="Liu Y."/>
        </authorList>
    </citation>
    <scope>NUCLEOTIDE SEQUENCE</scope>
    <source>
        <strain evidence="3">CAU904</strain>
    </source>
</reference>
<evidence type="ECO:0007829" key="8">
    <source>
        <dbReference type="PDB" id="6JHI"/>
    </source>
</evidence>
<dbReference type="PDBsum" id="6JFX"/>
<protein>
    <submittedName>
        <fullName evidence="3">Pulullanase</fullName>
        <ecNumber evidence="3">3.2.1.41</ecNumber>
    </submittedName>
</protein>
<dbReference type="BRENDA" id="3.2.1.41">
    <property type="organism ID" value="15712"/>
</dbReference>
<reference evidence="4 5" key="5">
    <citation type="journal article" date="2020" name="Acta Crystallogr. D Struct. Biol.">
        <title>Structural basis of carbohydrate binding in domain C of a type I pullulanase from Paenibacillus barengoltzii.</title>
        <authorList>
            <person name="Huang P."/>
            <person name="Wu S."/>
            <person name="Yang S."/>
            <person name="Yan Q."/>
            <person name="Jiang Z."/>
        </authorList>
    </citation>
    <scope>X-RAY CRYSTALLOGRAPHY (1.71 ANGSTROMS) IN COMPLEX WITH CA(2+)</scope>
</reference>
<keyword evidence="3" id="KW-0326">Glycosidase</keyword>
<dbReference type="EMBL" id="KP714732">
    <property type="protein sequence ID" value="AJP16551.1"/>
    <property type="molecule type" value="Genomic_DNA"/>
</dbReference>
<dbReference type="PDBsum" id="6JHF"/>
<dbReference type="PDB" id="6JEQ">
    <property type="method" value="X-ray"/>
    <property type="resolution" value="1.80 A"/>
    <property type="chains" value="A=1-675"/>
</dbReference>
<dbReference type="PDBsum" id="6JHG"/>
<evidence type="ECO:0007829" key="5">
    <source>
        <dbReference type="PDB" id="6JFJ"/>
    </source>
</evidence>
<dbReference type="PDBsum" id="6JFJ"/>
<dbReference type="GO" id="GO:0005975">
    <property type="term" value="P:carbohydrate metabolic process"/>
    <property type="evidence" value="ECO:0007669"/>
    <property type="project" value="InterPro"/>
</dbReference>
<dbReference type="PANTHER" id="PTHR43002">
    <property type="entry name" value="GLYCOGEN DEBRANCHING ENZYME"/>
    <property type="match status" value="1"/>
</dbReference>
<dbReference type="Gene3D" id="3.20.20.80">
    <property type="entry name" value="Glycosidases"/>
    <property type="match status" value="1"/>
</dbReference>
<sequence>MLSVQKEFHGTIDYGDVTVTGGISVFDAKFDELYVYDGDDLGAVYAPEETRFRLWAPTASEAFVVLYETEDGMPVKELPMKRDVQGTWTLTVAEDCGGLFYTYRVKVGEQWNEAVDPYAKAVGVNGTKTAILDLRSTNPEGWENDQKPPLASPTDAVIYELHVRDLSIHPQSGIREKGKFLGLTEEGTRGPNGIPTGLDHITGLGVTHVQLLPIYDYSQESVDESRLDEPHYNWGYDPQNYNVPEGSYSTDPHNPAARILELKRLIQKLHARGLRVIMDVVYNHVYDGYLIHFTKLVPGYYLRYKADRTFSDGTFCGNECASERPIMRKYIIESILHWVREYHIDGFRFDLMGMIDIETMNEIRRRLDEIDPTILTIGEGWMMETVLPKELRANQDNAEKLPGIGMFNDGMRDAVKGDIFIFDRKGFISGGDGFEDGVKRGVAGGINYGGQLRQFAVEPVQSVNYVECHDNHTLWDKIELSTPGASDEERRAMHRLASAIVLTSQGIPFLHAGQEFMRTKGGVENSYKSPIEVNWLDWERCAAHQDDVSYMRSLIALRKAHPAFRLKTADEIRAHLRFEAAPPHTVAFTLRDHAGGDPDRHLYVLYNANPGALSLELPALGPWEVRFGGEHVLALEAGASGEAAAAAPAAAGGPPAGGARLEVRGVGVVVLAVPR</sequence>
<evidence type="ECO:0007829" key="7">
    <source>
        <dbReference type="PDB" id="6JHH"/>
    </source>
</evidence>
<dbReference type="InterPro" id="IPR014756">
    <property type="entry name" value="Ig_E-set"/>
</dbReference>
<dbReference type="NCBIfam" id="TIGR02104">
    <property type="entry name" value="pulA_typeI"/>
    <property type="match status" value="1"/>
</dbReference>